<accession>A0AA88A3M7</accession>
<evidence type="ECO:0000313" key="3">
    <source>
        <dbReference type="Proteomes" id="UP001187192"/>
    </source>
</evidence>
<reference evidence="2" key="1">
    <citation type="submission" date="2023-07" db="EMBL/GenBank/DDBJ databases">
        <title>draft genome sequence of fig (Ficus carica).</title>
        <authorList>
            <person name="Takahashi T."/>
            <person name="Nishimura K."/>
        </authorList>
    </citation>
    <scope>NUCLEOTIDE SEQUENCE</scope>
</reference>
<dbReference type="Proteomes" id="UP001187192">
    <property type="component" value="Unassembled WGS sequence"/>
</dbReference>
<feature type="region of interest" description="Disordered" evidence="1">
    <location>
        <begin position="59"/>
        <end position="109"/>
    </location>
</feature>
<dbReference type="EMBL" id="BTGU01000029">
    <property type="protein sequence ID" value="GMN48944.1"/>
    <property type="molecule type" value="Genomic_DNA"/>
</dbReference>
<evidence type="ECO:0000313" key="2">
    <source>
        <dbReference type="EMBL" id="GMN48944.1"/>
    </source>
</evidence>
<protein>
    <submittedName>
        <fullName evidence="2">Uncharacterized protein</fullName>
    </submittedName>
</protein>
<organism evidence="2 3">
    <name type="scientific">Ficus carica</name>
    <name type="common">Common fig</name>
    <dbReference type="NCBI Taxonomy" id="3494"/>
    <lineage>
        <taxon>Eukaryota</taxon>
        <taxon>Viridiplantae</taxon>
        <taxon>Streptophyta</taxon>
        <taxon>Embryophyta</taxon>
        <taxon>Tracheophyta</taxon>
        <taxon>Spermatophyta</taxon>
        <taxon>Magnoliopsida</taxon>
        <taxon>eudicotyledons</taxon>
        <taxon>Gunneridae</taxon>
        <taxon>Pentapetalae</taxon>
        <taxon>rosids</taxon>
        <taxon>fabids</taxon>
        <taxon>Rosales</taxon>
        <taxon>Moraceae</taxon>
        <taxon>Ficeae</taxon>
        <taxon>Ficus</taxon>
    </lineage>
</organism>
<comment type="caution">
    <text evidence="2">The sequence shown here is derived from an EMBL/GenBank/DDBJ whole genome shotgun (WGS) entry which is preliminary data.</text>
</comment>
<feature type="compositionally biased region" description="Basic and acidic residues" evidence="1">
    <location>
        <begin position="70"/>
        <end position="94"/>
    </location>
</feature>
<keyword evidence="3" id="KW-1185">Reference proteome</keyword>
<dbReference type="AlphaFoldDB" id="A0AA88A3M7"/>
<proteinExistence type="predicted"/>
<evidence type="ECO:0000256" key="1">
    <source>
        <dbReference type="SAM" id="MobiDB-lite"/>
    </source>
</evidence>
<gene>
    <name evidence="2" type="ORF">TIFTF001_018120</name>
</gene>
<name>A0AA88A3M7_FICCA</name>
<sequence length="125" mass="13958">MAKHPLRRRGEKGGSNCLVRRSLSVEEVEVRWRWRGGAAVDEAGLSLLAGEDPWGLLLGLPTPSPPLETRPFRVDGRRKELQSPEAERSRRSETTHAALRCGSRRRLPPRSLLRSSGRWVGSSVV</sequence>